<comment type="caution">
    <text evidence="1">The sequence shown here is derived from an EMBL/GenBank/DDBJ whole genome shotgun (WGS) entry which is preliminary data.</text>
</comment>
<dbReference type="Proteomes" id="UP001055072">
    <property type="component" value="Unassembled WGS sequence"/>
</dbReference>
<keyword evidence="2" id="KW-1185">Reference proteome</keyword>
<name>A0ACB8ULH8_9APHY</name>
<proteinExistence type="predicted"/>
<accession>A0ACB8ULH8</accession>
<organism evidence="1 2">
    <name type="scientific">Irpex rosettiformis</name>
    <dbReference type="NCBI Taxonomy" id="378272"/>
    <lineage>
        <taxon>Eukaryota</taxon>
        <taxon>Fungi</taxon>
        <taxon>Dikarya</taxon>
        <taxon>Basidiomycota</taxon>
        <taxon>Agaricomycotina</taxon>
        <taxon>Agaricomycetes</taxon>
        <taxon>Polyporales</taxon>
        <taxon>Irpicaceae</taxon>
        <taxon>Irpex</taxon>
    </lineage>
</organism>
<protein>
    <submittedName>
        <fullName evidence="1">Uncharacterized protein</fullName>
    </submittedName>
</protein>
<gene>
    <name evidence="1" type="ORF">BDY19DRAFT_1002544</name>
</gene>
<sequence>MKQHQDVQDIKELLVIASRRGETIKDAYSWVPVTFMEAAVPRIKEFMTLISSKREPWLAIGYTLPETEKLRRGGEPGIVLLYIIAEYISVCLPYRLSSECWSAPNVSVEAATRHFKRVYMLSEEHRHTSVTVSALCPSSLTSHSDTLFC</sequence>
<evidence type="ECO:0000313" key="1">
    <source>
        <dbReference type="EMBL" id="KAI0095211.1"/>
    </source>
</evidence>
<dbReference type="EMBL" id="MU274900">
    <property type="protein sequence ID" value="KAI0095211.1"/>
    <property type="molecule type" value="Genomic_DNA"/>
</dbReference>
<evidence type="ECO:0000313" key="2">
    <source>
        <dbReference type="Proteomes" id="UP001055072"/>
    </source>
</evidence>
<reference evidence="1" key="1">
    <citation type="journal article" date="2021" name="Environ. Microbiol.">
        <title>Gene family expansions and transcriptome signatures uncover fungal adaptations to wood decay.</title>
        <authorList>
            <person name="Hage H."/>
            <person name="Miyauchi S."/>
            <person name="Viragh M."/>
            <person name="Drula E."/>
            <person name="Min B."/>
            <person name="Chaduli D."/>
            <person name="Navarro D."/>
            <person name="Favel A."/>
            <person name="Norest M."/>
            <person name="Lesage-Meessen L."/>
            <person name="Balint B."/>
            <person name="Merenyi Z."/>
            <person name="de Eugenio L."/>
            <person name="Morin E."/>
            <person name="Martinez A.T."/>
            <person name="Baldrian P."/>
            <person name="Stursova M."/>
            <person name="Martinez M.J."/>
            <person name="Novotny C."/>
            <person name="Magnuson J.K."/>
            <person name="Spatafora J.W."/>
            <person name="Maurice S."/>
            <person name="Pangilinan J."/>
            <person name="Andreopoulos W."/>
            <person name="LaButti K."/>
            <person name="Hundley H."/>
            <person name="Na H."/>
            <person name="Kuo A."/>
            <person name="Barry K."/>
            <person name="Lipzen A."/>
            <person name="Henrissat B."/>
            <person name="Riley R."/>
            <person name="Ahrendt S."/>
            <person name="Nagy L.G."/>
            <person name="Grigoriev I.V."/>
            <person name="Martin F."/>
            <person name="Rosso M.N."/>
        </authorList>
    </citation>
    <scope>NUCLEOTIDE SEQUENCE</scope>
    <source>
        <strain evidence="1">CBS 384.51</strain>
    </source>
</reference>